<accession>A0A2P8DM19</accession>
<comment type="caution">
    <text evidence="2">The sequence shown here is derived from an EMBL/GenBank/DDBJ whole genome shotgun (WGS) entry which is preliminary data.</text>
</comment>
<dbReference type="Proteomes" id="UP000243528">
    <property type="component" value="Unassembled WGS sequence"/>
</dbReference>
<evidence type="ECO:0000313" key="3">
    <source>
        <dbReference type="Proteomes" id="UP000243528"/>
    </source>
</evidence>
<dbReference type="InterPro" id="IPR011051">
    <property type="entry name" value="RmlC_Cupin_sf"/>
</dbReference>
<proteinExistence type="predicted"/>
<dbReference type="Gene3D" id="2.60.120.10">
    <property type="entry name" value="Jelly Rolls"/>
    <property type="match status" value="1"/>
</dbReference>
<evidence type="ECO:0000259" key="1">
    <source>
        <dbReference type="Pfam" id="PF07883"/>
    </source>
</evidence>
<dbReference type="InterPro" id="IPR014710">
    <property type="entry name" value="RmlC-like_jellyroll"/>
</dbReference>
<dbReference type="Pfam" id="PF07883">
    <property type="entry name" value="Cupin_2"/>
    <property type="match status" value="1"/>
</dbReference>
<gene>
    <name evidence="2" type="ORF">CLV30_12034</name>
</gene>
<feature type="domain" description="Cupin type-2" evidence="1">
    <location>
        <begin position="36"/>
        <end position="102"/>
    </location>
</feature>
<dbReference type="OrthoDB" id="5145129at2"/>
<keyword evidence="3" id="KW-1185">Reference proteome</keyword>
<dbReference type="RefSeq" id="WP_106539223.1">
    <property type="nucleotide sequence ID" value="NZ_PYGE01000020.1"/>
</dbReference>
<organism evidence="2 3">
    <name type="scientific">Haloactinopolyspora alba</name>
    <dbReference type="NCBI Taxonomy" id="648780"/>
    <lineage>
        <taxon>Bacteria</taxon>
        <taxon>Bacillati</taxon>
        <taxon>Actinomycetota</taxon>
        <taxon>Actinomycetes</taxon>
        <taxon>Jiangellales</taxon>
        <taxon>Jiangellaceae</taxon>
        <taxon>Haloactinopolyspora</taxon>
    </lineage>
</organism>
<reference evidence="2 3" key="1">
    <citation type="submission" date="2018-03" db="EMBL/GenBank/DDBJ databases">
        <title>Genomic Encyclopedia of Archaeal and Bacterial Type Strains, Phase II (KMG-II): from individual species to whole genera.</title>
        <authorList>
            <person name="Goeker M."/>
        </authorList>
    </citation>
    <scope>NUCLEOTIDE SEQUENCE [LARGE SCALE GENOMIC DNA]</scope>
    <source>
        <strain evidence="2 3">DSM 45211</strain>
    </source>
</reference>
<name>A0A2P8DM19_9ACTN</name>
<dbReference type="AlphaFoldDB" id="A0A2P8DM19"/>
<evidence type="ECO:0000313" key="2">
    <source>
        <dbReference type="EMBL" id="PSK98248.1"/>
    </source>
</evidence>
<dbReference type="InterPro" id="IPR013096">
    <property type="entry name" value="Cupin_2"/>
</dbReference>
<protein>
    <submittedName>
        <fullName evidence="2">Cupin domain-containing protein</fullName>
    </submittedName>
</protein>
<dbReference type="SUPFAM" id="SSF51182">
    <property type="entry name" value="RmlC-like cupins"/>
    <property type="match status" value="1"/>
</dbReference>
<sequence length="125" mass="12879">MPVIRQADGRRTETPNAVMTTLASPTQGGAPWPVWRVDMEHGQSGPQHEMDAEQVLTVISGAATVEVGGSVTILEVGDTAVVAGGVLRRIAAADGERATMIVAGAPEARASLPDGTDRGVPPWTA</sequence>
<dbReference type="EMBL" id="PYGE01000020">
    <property type="protein sequence ID" value="PSK98248.1"/>
    <property type="molecule type" value="Genomic_DNA"/>
</dbReference>